<dbReference type="GO" id="GO:0016020">
    <property type="term" value="C:membrane"/>
    <property type="evidence" value="ECO:0007669"/>
    <property type="project" value="UniProtKB-UniRule"/>
</dbReference>
<proteinExistence type="predicted"/>
<keyword evidence="1" id="KW-0472">Membrane</keyword>
<evidence type="ECO:0000256" key="1">
    <source>
        <dbReference type="PROSITE-ProRule" id="PRU00244"/>
    </source>
</evidence>
<dbReference type="Proteomes" id="UP000539957">
    <property type="component" value="Unassembled WGS sequence"/>
</dbReference>
<dbReference type="SMART" id="SM00052">
    <property type="entry name" value="EAL"/>
    <property type="match status" value="1"/>
</dbReference>
<dbReference type="InterPro" id="IPR052155">
    <property type="entry name" value="Biofilm_reg_signaling"/>
</dbReference>
<evidence type="ECO:0000259" key="5">
    <source>
        <dbReference type="PROSITE" id="PS50924"/>
    </source>
</evidence>
<protein>
    <submittedName>
        <fullName evidence="6">Diguanylate cyclase (GGDEF)-like protein</fullName>
    </submittedName>
</protein>
<dbReference type="PROSITE" id="PS50112">
    <property type="entry name" value="PAS"/>
    <property type="match status" value="1"/>
</dbReference>
<dbReference type="CDD" id="cd01948">
    <property type="entry name" value="EAL"/>
    <property type="match status" value="1"/>
</dbReference>
<sequence length="798" mass="85161">MRLVDCLTNAHNLALVALAALVCVLGSWITISLLKRVRSTRAGARAAWVFLGAVAGGATVWCTHFVAMIAYEPGLQVTYEPGLTGLSLLVAICGSGAAQLLAAQRFPGSGLVGGVLFGLSVAAMHFIGMAAFAIDAVIQWSAPYVVVALAGSVLFSALAFKADKIWPTAKGRWLAILFMVLGIVVLHFTAMSAMTILPFAPLGGALTGEDAKHVVALGVAGVGLLVLGAGAASYALDSQSRGQAEVRLQHLIEGSVDGMAVERDGVIIALNGALLTLLGAEREAVVGRSLAVWAEDAARLIDGDMVQSSLKTVSGEILPVELAAKRDHASEGEVMLYSVRDLRARQAQERRIAHLARNDSLTGLPNRASFLERLNRQTATAKPGETLALFALDLNRFKEVNDLYGHAVGDQLLCRIADHLRDALKDGEFVARQGGDEFVAMAPVASQAEALAVAQRLRAAIIQPVNIEHADLSCGASIGVSLWPQDADDLSTLINNADLAMYRAKGSLTVDICFYEADMDQAVRARRRVTQALREALDNEQFELHYQVQASVETGKATGYEVLLRWKDETGRNIPPSDFIPVAEETGLILPIGEWVLRQACKQAAAWTEPHRIAVNLSPVQLGHVDLPRLVHQVLLETGLAASRLELEITETAMISDMERTTHVLRQLKALGVTIAMDDFGTGYSSLSTLRAFPFDKIKLDRSFMTELDGEAPQSRAIIRAVLTIGESLSIPVLAEGVETAEQLAFLRAQGCNEVQGYLLGRPQPEADALSNGAAVVPATPLKDQAATDPSAKARAVA</sequence>
<dbReference type="PROSITE" id="PS50883">
    <property type="entry name" value="EAL"/>
    <property type="match status" value="1"/>
</dbReference>
<feature type="transmembrane region" description="Helical" evidence="1">
    <location>
        <begin position="140"/>
        <end position="160"/>
    </location>
</feature>
<dbReference type="EMBL" id="JACHKY010000001">
    <property type="protein sequence ID" value="MBB4796363.1"/>
    <property type="molecule type" value="Genomic_DNA"/>
</dbReference>
<dbReference type="SUPFAM" id="SSF141868">
    <property type="entry name" value="EAL domain-like"/>
    <property type="match status" value="1"/>
</dbReference>
<feature type="domain" description="GGDEF" evidence="4">
    <location>
        <begin position="385"/>
        <end position="517"/>
    </location>
</feature>
<dbReference type="PANTHER" id="PTHR44757:SF2">
    <property type="entry name" value="BIOFILM ARCHITECTURE MAINTENANCE PROTEIN MBAA"/>
    <property type="match status" value="1"/>
</dbReference>
<keyword evidence="1" id="KW-1133">Transmembrane helix</keyword>
<feature type="transmembrane region" description="Helical" evidence="1">
    <location>
        <begin position="12"/>
        <end position="34"/>
    </location>
</feature>
<dbReference type="SUPFAM" id="SSF55073">
    <property type="entry name" value="Nucleotide cyclase"/>
    <property type="match status" value="1"/>
</dbReference>
<accession>A0A7W7ILK5</accession>
<dbReference type="InterPro" id="IPR000014">
    <property type="entry name" value="PAS"/>
</dbReference>
<evidence type="ECO:0000259" key="3">
    <source>
        <dbReference type="PROSITE" id="PS50883"/>
    </source>
</evidence>
<comment type="caution">
    <text evidence="6">The sequence shown here is derived from an EMBL/GenBank/DDBJ whole genome shotgun (WGS) entry which is preliminary data.</text>
</comment>
<feature type="transmembrane region" description="Helical" evidence="1">
    <location>
        <begin position="110"/>
        <end position="134"/>
    </location>
</feature>
<feature type="transmembrane region" description="Helical" evidence="1">
    <location>
        <begin position="214"/>
        <end position="236"/>
    </location>
</feature>
<dbReference type="Pfam" id="PF00563">
    <property type="entry name" value="EAL"/>
    <property type="match status" value="1"/>
</dbReference>
<evidence type="ECO:0000259" key="2">
    <source>
        <dbReference type="PROSITE" id="PS50112"/>
    </source>
</evidence>
<dbReference type="Gene3D" id="3.30.450.20">
    <property type="entry name" value="PAS domain"/>
    <property type="match status" value="1"/>
</dbReference>
<dbReference type="InterPro" id="IPR035965">
    <property type="entry name" value="PAS-like_dom_sf"/>
</dbReference>
<dbReference type="AlphaFoldDB" id="A0A7W7ILK5"/>
<dbReference type="InterPro" id="IPR000160">
    <property type="entry name" value="GGDEF_dom"/>
</dbReference>
<evidence type="ECO:0000259" key="4">
    <source>
        <dbReference type="PROSITE" id="PS50887"/>
    </source>
</evidence>
<dbReference type="SMART" id="SM00267">
    <property type="entry name" value="GGDEF"/>
    <property type="match status" value="1"/>
</dbReference>
<evidence type="ECO:0000313" key="7">
    <source>
        <dbReference type="Proteomes" id="UP000539957"/>
    </source>
</evidence>
<feature type="transmembrane region" description="Helical" evidence="1">
    <location>
        <begin position="46"/>
        <end position="71"/>
    </location>
</feature>
<dbReference type="PANTHER" id="PTHR44757">
    <property type="entry name" value="DIGUANYLATE CYCLASE DGCP"/>
    <property type="match status" value="1"/>
</dbReference>
<dbReference type="InterPro" id="IPR029787">
    <property type="entry name" value="Nucleotide_cyclase"/>
</dbReference>
<dbReference type="InterPro" id="IPR005330">
    <property type="entry name" value="MHYT_dom"/>
</dbReference>
<feature type="domain" description="MHYT" evidence="5">
    <location>
        <begin position="11"/>
        <end position="197"/>
    </location>
</feature>
<dbReference type="InterPro" id="IPR043128">
    <property type="entry name" value="Rev_trsase/Diguanyl_cyclase"/>
</dbReference>
<organism evidence="6 7">
    <name type="scientific">Brevundimonas bullata</name>
    <dbReference type="NCBI Taxonomy" id="13160"/>
    <lineage>
        <taxon>Bacteria</taxon>
        <taxon>Pseudomonadati</taxon>
        <taxon>Pseudomonadota</taxon>
        <taxon>Alphaproteobacteria</taxon>
        <taxon>Caulobacterales</taxon>
        <taxon>Caulobacteraceae</taxon>
        <taxon>Brevundimonas</taxon>
    </lineage>
</organism>
<dbReference type="PROSITE" id="PS50924">
    <property type="entry name" value="MHYT"/>
    <property type="match status" value="1"/>
</dbReference>
<dbReference type="RefSeq" id="WP_184265682.1">
    <property type="nucleotide sequence ID" value="NZ_JACHKY010000001.1"/>
</dbReference>
<dbReference type="NCBIfam" id="TIGR00254">
    <property type="entry name" value="GGDEF"/>
    <property type="match status" value="1"/>
</dbReference>
<dbReference type="PROSITE" id="PS50887">
    <property type="entry name" value="GGDEF"/>
    <property type="match status" value="1"/>
</dbReference>
<evidence type="ECO:0000313" key="6">
    <source>
        <dbReference type="EMBL" id="MBB4796363.1"/>
    </source>
</evidence>
<dbReference type="Pfam" id="PF03707">
    <property type="entry name" value="MHYT"/>
    <property type="match status" value="2"/>
</dbReference>
<dbReference type="InterPro" id="IPR001633">
    <property type="entry name" value="EAL_dom"/>
</dbReference>
<keyword evidence="7" id="KW-1185">Reference proteome</keyword>
<name>A0A7W7ILK5_9CAUL</name>
<dbReference type="Gene3D" id="3.20.20.450">
    <property type="entry name" value="EAL domain"/>
    <property type="match status" value="1"/>
</dbReference>
<dbReference type="Pfam" id="PF00990">
    <property type="entry name" value="GGDEF"/>
    <property type="match status" value="1"/>
</dbReference>
<feature type="domain" description="PAS" evidence="2">
    <location>
        <begin position="259"/>
        <end position="290"/>
    </location>
</feature>
<feature type="transmembrane region" description="Helical" evidence="1">
    <location>
        <begin position="83"/>
        <end position="103"/>
    </location>
</feature>
<dbReference type="Gene3D" id="3.30.70.270">
    <property type="match status" value="1"/>
</dbReference>
<feature type="domain" description="EAL" evidence="3">
    <location>
        <begin position="526"/>
        <end position="777"/>
    </location>
</feature>
<dbReference type="CDD" id="cd01949">
    <property type="entry name" value="GGDEF"/>
    <property type="match status" value="1"/>
</dbReference>
<feature type="transmembrane region" description="Helical" evidence="1">
    <location>
        <begin position="172"/>
        <end position="194"/>
    </location>
</feature>
<reference evidence="6 7" key="1">
    <citation type="submission" date="2020-08" db="EMBL/GenBank/DDBJ databases">
        <title>Functional genomics of gut bacteria from endangered species of beetles.</title>
        <authorList>
            <person name="Carlos-Shanley C."/>
        </authorList>
    </citation>
    <scope>NUCLEOTIDE SEQUENCE [LARGE SCALE GENOMIC DNA]</scope>
    <source>
        <strain evidence="6 7">S00123</strain>
    </source>
</reference>
<dbReference type="SUPFAM" id="SSF55785">
    <property type="entry name" value="PYP-like sensor domain (PAS domain)"/>
    <property type="match status" value="1"/>
</dbReference>
<keyword evidence="1" id="KW-0812">Transmembrane</keyword>
<dbReference type="InterPro" id="IPR035919">
    <property type="entry name" value="EAL_sf"/>
</dbReference>
<gene>
    <name evidence="6" type="ORF">HNP32_000077</name>
</gene>